<name>A0ABV2ZL29_9ACTN</name>
<organism evidence="3 4">
    <name type="scientific">Streptomyces sp. 900129855</name>
    <dbReference type="NCBI Taxonomy" id="3155129"/>
    <lineage>
        <taxon>Bacteria</taxon>
        <taxon>Bacillati</taxon>
        <taxon>Actinomycetota</taxon>
        <taxon>Actinomycetes</taxon>
        <taxon>Kitasatosporales</taxon>
        <taxon>Streptomycetaceae</taxon>
        <taxon>Streptomyces</taxon>
    </lineage>
</organism>
<evidence type="ECO:0000256" key="1">
    <source>
        <dbReference type="SAM" id="MobiDB-lite"/>
    </source>
</evidence>
<dbReference type="RefSeq" id="WP_361704305.1">
    <property type="nucleotide sequence ID" value="NZ_JBEZVE010000011.1"/>
</dbReference>
<dbReference type="Proteomes" id="UP001550739">
    <property type="component" value="Unassembled WGS sequence"/>
</dbReference>
<sequence>MTDCSAGRPAPAPVWNRPGLPALSYRVGVHRQFLDAMLARLPVTGDGPPPLEALTTREPDDPSIALLDAWAVVADVLTFYQERIADEGFLRTAAEHESLVRLGRLVGHRPRPALAAAAHLAYTLDPGASCVVPAGSQVKSEPEPGALPVVFETAEDLTARAEWNRLPVRATWPPALTPAVATRVPSLDVDGVQSALRPGDRLLFAYPDARLNLTRVVKSAEPDPARGRTTVVLRVPDPPRQLNHAVDALREDMEDAARRAGAEGPFEELLTLLRDVRERAEELRDPDTFAARLDRRLRRLKERLAGVGGDLDADKLAERAAARLETVQDAVRRLKEAPERAAAAGGRALLRDLADPAGRVQHTIDPLLDALGRGGGGGAGRGAPPRRLPPAVTDALGAGSDALPRLLAEHRPGVGASFYQALSTVAPPVTAPGVYRFRVTAAPLGASIPDDARVQRLLRGATPPRAEGGGPLPHDVLFLDAVHEEIQPGSWIAVRVAGRSRTRVIKVVEAGQLSVANEVDAVRVTRLALAEPWTEDCEDMAVRRATTVWAAGEPLVLAAPPDPTDVSGHAIALDGVFEGLTPGRPIVVSGQRTDVVPDGGGGVAGAELAVLAGVRHAFDGTSFDDRVRTTLLLTSPLAHRYRRDSVVVHGNVVTATAGETVTEVLGSGDAGRAGQAFSLRRSPLVWLPSANADGGAEDLLVRVDDVAWRRTADLGEAGPADQVFRLRAGADGRAAVEFGDGRHGARPPTGTENVTARYRVGGGRAGNVAAGRINQLVSRPFGVSAVTNPLPATGGADADGRARMRQAIPLRLAAFDRLVSTVDYQSFARAFAGVGQAVARRCVDDGRPVVHVTVVAADDAPLDAFSPLLGALRSALRRYGDPALPVRVEPCERVRLVVVLGVRTAAGHLPQKVEQRVREALVARLGSGGAFLGHPVYDSAVVATAQAVPGVDFVDLDAFGGFPEGSDPADVVRFAQHPTVAAFVPALPAGPRAVRDRAPSGTGAGAGGTPADPGDVVDAAQAPTVLLPRGNSPAAPAPTALPRLVLRPAQLVLLDPTVPGSLILRRIP</sequence>
<keyword evidence="4" id="KW-1185">Reference proteome</keyword>
<protein>
    <submittedName>
        <fullName evidence="3">Baseplate assembly protein</fullName>
    </submittedName>
</protein>
<dbReference type="EMBL" id="JBEZVE010000011">
    <property type="protein sequence ID" value="MEU3783269.1"/>
    <property type="molecule type" value="Genomic_DNA"/>
</dbReference>
<feature type="region of interest" description="Disordered" evidence="1">
    <location>
        <begin position="991"/>
        <end position="1017"/>
    </location>
</feature>
<proteinExistence type="predicted"/>
<evidence type="ECO:0000313" key="3">
    <source>
        <dbReference type="EMBL" id="MEU3783269.1"/>
    </source>
</evidence>
<evidence type="ECO:0000313" key="4">
    <source>
        <dbReference type="Proteomes" id="UP001550739"/>
    </source>
</evidence>
<dbReference type="NCBIfam" id="TIGR02243">
    <property type="entry name" value="putative baseplate assembly protein"/>
    <property type="match status" value="1"/>
</dbReference>
<dbReference type="InterPro" id="IPR011749">
    <property type="entry name" value="CHP02243"/>
</dbReference>
<feature type="domain" description="Baseplate protein J-like barrel" evidence="2">
    <location>
        <begin position="762"/>
        <end position="795"/>
    </location>
</feature>
<gene>
    <name evidence="3" type="ORF">AB0E89_22440</name>
</gene>
<comment type="caution">
    <text evidence="3">The sequence shown here is derived from an EMBL/GenBank/DDBJ whole genome shotgun (WGS) entry which is preliminary data.</text>
</comment>
<dbReference type="InterPro" id="IPR006949">
    <property type="entry name" value="Barrel_Baseplate_J-like"/>
</dbReference>
<reference evidence="3 4" key="1">
    <citation type="submission" date="2024-06" db="EMBL/GenBank/DDBJ databases">
        <title>The Natural Products Discovery Center: Release of the First 8490 Sequenced Strains for Exploring Actinobacteria Biosynthetic Diversity.</title>
        <authorList>
            <person name="Kalkreuter E."/>
            <person name="Kautsar S.A."/>
            <person name="Yang D."/>
            <person name="Bader C.D."/>
            <person name="Teijaro C.N."/>
            <person name="Fluegel L."/>
            <person name="Davis C.M."/>
            <person name="Simpson J.R."/>
            <person name="Lauterbach L."/>
            <person name="Steele A.D."/>
            <person name="Gui C."/>
            <person name="Meng S."/>
            <person name="Li G."/>
            <person name="Viehrig K."/>
            <person name="Ye F."/>
            <person name="Su P."/>
            <person name="Kiefer A.F."/>
            <person name="Nichols A."/>
            <person name="Cepeda A.J."/>
            <person name="Yan W."/>
            <person name="Fan B."/>
            <person name="Jiang Y."/>
            <person name="Adhikari A."/>
            <person name="Zheng C.-J."/>
            <person name="Schuster L."/>
            <person name="Cowan T.M."/>
            <person name="Smanski M.J."/>
            <person name="Chevrette M.G."/>
            <person name="De Carvalho L.P.S."/>
            <person name="Shen B."/>
        </authorList>
    </citation>
    <scope>NUCLEOTIDE SEQUENCE [LARGE SCALE GENOMIC DNA]</scope>
    <source>
        <strain evidence="3 4">NPDC033843</strain>
    </source>
</reference>
<evidence type="ECO:0000259" key="2">
    <source>
        <dbReference type="Pfam" id="PF04865"/>
    </source>
</evidence>
<dbReference type="Pfam" id="PF04865">
    <property type="entry name" value="Baseplate_J"/>
    <property type="match status" value="1"/>
</dbReference>
<accession>A0ABV2ZL29</accession>